<dbReference type="STRING" id="42514.ENSPNAP00000001953"/>
<evidence type="ECO:0000256" key="6">
    <source>
        <dbReference type="ARBA" id="ARBA00023136"/>
    </source>
</evidence>
<feature type="compositionally biased region" description="Basic and acidic residues" evidence="11">
    <location>
        <begin position="677"/>
        <end position="696"/>
    </location>
</feature>
<reference evidence="14" key="3">
    <citation type="submission" date="2025-09" db="UniProtKB">
        <authorList>
            <consortium name="Ensembl"/>
        </authorList>
    </citation>
    <scope>IDENTIFICATION</scope>
</reference>
<feature type="compositionally biased region" description="Basic and acidic residues" evidence="11">
    <location>
        <begin position="176"/>
        <end position="186"/>
    </location>
</feature>
<dbReference type="GO" id="GO:0007097">
    <property type="term" value="P:nuclear migration"/>
    <property type="evidence" value="ECO:0007669"/>
    <property type="project" value="TreeGrafter"/>
</dbReference>
<proteinExistence type="predicted"/>
<organism evidence="14 15">
    <name type="scientific">Pygocentrus nattereri</name>
    <name type="common">Red-bellied piranha</name>
    <dbReference type="NCBI Taxonomy" id="42514"/>
    <lineage>
        <taxon>Eukaryota</taxon>
        <taxon>Metazoa</taxon>
        <taxon>Chordata</taxon>
        <taxon>Craniata</taxon>
        <taxon>Vertebrata</taxon>
        <taxon>Euteleostomi</taxon>
        <taxon>Actinopterygii</taxon>
        <taxon>Neopterygii</taxon>
        <taxon>Teleostei</taxon>
        <taxon>Ostariophysi</taxon>
        <taxon>Characiformes</taxon>
        <taxon>Characoidei</taxon>
        <taxon>Pygocentrus</taxon>
    </lineage>
</organism>
<sequence length="1234" mass="137402">MAGHEWEDWFEREEFIGQISDIRVQNLQVEREVVQKRTFTRWMNLHLEKCNPPLEVHDLFRDIQDGRILMALLEELSGCRLLHAFKQSSHRIFRLNNIAKVLTFLEERNVKLVSIDAADIADGNSSIVLGLIWNIILFFQIKELTGNIKNQFPSSSSLSSIPTSSDSDTSHSSTPSDERRPSVAARDHGKAIKTLLQWVQRRTRKYGVAVQDFGKSWASGLAFLAVIKSIDPSLVDMRRALLRSSRENIEEAFRTAHYSLGIPRLLEPEDVTLDPPDEQSIMTYVSQFLEHFPGIEEDEHSDFLERSKVSARMNEPPVRNGVQRKREKSYVVKRDWVQPPPKIFISSVTEEHAQTLPPAQPQTPEDKPWASEESSVASSPSTANSRPLCRPLGLNKDNPSTPSSPQPSLIDSAMDSPDSWGEMPSETAPQLQQSCSDGSLSDLRYSTSPGDLTSDQGSPLLSERVSQDHVDTDLFTDEGNFSLSSMESLQAKSALLSEEEDAYRYILDLKEDGSANNTPTEDIVNDPKTQQTETSPVQKSETVKPAFHEHSCGDSDSGYYPGHKDISTTEQDDVSKSSLFTDVDEQVSGFENPVESQSERCEASSESSITEDFQKVSAESNPVAFFEDDAECPVLKYERISISGSEEDVDAELSEETCRNEEMEENNMVEVFNSDTRTSENNEETRVEECAYLREAEELDQLLDLDHDHQEPAVEPDKDGNREGKDKVDQVCSELELSKDRTLSGSAGTEAEIQREDNKSSGNEDSGMCDEPVMKDLSEASPQAANNLAEMNFIEVTKVEEEKLGEKVACDEEQIEHNMSSPRGEGVTESCLEDEPNGDPSCHEIEPSTCEDAMIGDEKSESEIEKVKEKGAPCNEHDDDESKLVDLQVEIESIKDEKPFLNQRLHDETKLKDLQNIESVNKHKTSYNHNHAIIFEDAELSENKNDHIQKSDNPQDDVLVSNIGETLKEPNSDPVFCEENPHSFTPPTPGSPASQPDWDQSAVNQPCDEQSPGQATWEEKGRIMGTPDRAERYPAELRLSLSVTPLQPAPSQLSHSDSDSERAMQEKVGEGCVESPEQSPFELWSRHPGEWGAVDSDLHTDHCELISSDEELSSSAAVTASAAATRENIETLRAEAASDGAEDESQPSAALCLGEAFDPNESKTENGESTDAIMTKNANERKEGSPSGSSESSCEVALSEIYLLLLMWLLLYCLFILPQIDVWAIPSLLLNLEE</sequence>
<evidence type="ECO:0000256" key="4">
    <source>
        <dbReference type="ARBA" id="ARBA00022737"/>
    </source>
</evidence>
<feature type="region of interest" description="Disordered" evidence="11">
    <location>
        <begin position="510"/>
        <end position="615"/>
    </location>
</feature>
<dbReference type="SUPFAM" id="SSF47576">
    <property type="entry name" value="Calponin-homology domain, CH-domain"/>
    <property type="match status" value="1"/>
</dbReference>
<feature type="region of interest" description="Disordered" evidence="11">
    <location>
        <begin position="152"/>
        <end position="186"/>
    </location>
</feature>
<comment type="subcellular location">
    <subcellularLocation>
        <location evidence="1">Membrane</location>
        <topology evidence="1">Single-pass type IV membrane protein</topology>
    </subcellularLocation>
</comment>
<reference evidence="14" key="2">
    <citation type="submission" date="2025-08" db="UniProtKB">
        <authorList>
            <consortium name="Ensembl"/>
        </authorList>
    </citation>
    <scope>IDENTIFICATION</scope>
</reference>
<feature type="compositionally biased region" description="Polar residues" evidence="11">
    <location>
        <begin position="397"/>
        <end position="409"/>
    </location>
</feature>
<dbReference type="Proteomes" id="UP001501920">
    <property type="component" value="Chromosome 10"/>
</dbReference>
<feature type="compositionally biased region" description="Polar residues" evidence="11">
    <location>
        <begin position="427"/>
        <end position="459"/>
    </location>
</feature>
<dbReference type="AlphaFoldDB" id="A0A3B4BQR3"/>
<dbReference type="PROSITE" id="PS50021">
    <property type="entry name" value="CH"/>
    <property type="match status" value="2"/>
</dbReference>
<evidence type="ECO:0000256" key="8">
    <source>
        <dbReference type="ARBA" id="ARBA00070333"/>
    </source>
</evidence>
<dbReference type="FunFam" id="1.10.418.10:FF:000057">
    <property type="entry name" value="Calmin"/>
    <property type="match status" value="1"/>
</dbReference>
<protein>
    <recommendedName>
        <fullName evidence="8">Calmin</fullName>
    </recommendedName>
    <alternativeName>
        <fullName evidence="9">Calponin-like transmembrane domain protein</fullName>
    </alternativeName>
</protein>
<evidence type="ECO:0000256" key="1">
    <source>
        <dbReference type="ARBA" id="ARBA00004211"/>
    </source>
</evidence>
<evidence type="ECO:0000256" key="12">
    <source>
        <dbReference type="SAM" id="Phobius"/>
    </source>
</evidence>
<keyword evidence="4" id="KW-0677">Repeat</keyword>
<feature type="domain" description="Calponin-homology (CH)" evidence="13">
    <location>
        <begin position="33"/>
        <end position="140"/>
    </location>
</feature>
<feature type="compositionally biased region" description="Low complexity" evidence="11">
    <location>
        <begin position="153"/>
        <end position="175"/>
    </location>
</feature>
<feature type="domain" description="Calponin-homology (CH)" evidence="13">
    <location>
        <begin position="189"/>
        <end position="293"/>
    </location>
</feature>
<feature type="coiled-coil region" evidence="10">
    <location>
        <begin position="877"/>
        <end position="904"/>
    </location>
</feature>
<feature type="compositionally biased region" description="Basic and acidic residues" evidence="11">
    <location>
        <begin position="1056"/>
        <end position="1069"/>
    </location>
</feature>
<dbReference type="InterPro" id="IPR052403">
    <property type="entry name" value="LINC-complex_assoc"/>
</dbReference>
<dbReference type="Gene3D" id="1.10.418.10">
    <property type="entry name" value="Calponin-like domain"/>
    <property type="match status" value="2"/>
</dbReference>
<feature type="compositionally biased region" description="Basic and acidic residues" evidence="11">
    <location>
        <begin position="704"/>
        <end position="729"/>
    </location>
</feature>
<dbReference type="Pfam" id="PF00307">
    <property type="entry name" value="CH"/>
    <property type="match status" value="2"/>
</dbReference>
<name>A0A3B4BQR3_PYGNA</name>
<evidence type="ECO:0000256" key="2">
    <source>
        <dbReference type="ARBA" id="ARBA00022553"/>
    </source>
</evidence>
<feature type="region of interest" description="Disordered" evidence="11">
    <location>
        <begin position="944"/>
        <end position="1028"/>
    </location>
</feature>
<keyword evidence="6 12" id="KW-0472">Membrane</keyword>
<dbReference type="GO" id="GO:0005640">
    <property type="term" value="C:nuclear outer membrane"/>
    <property type="evidence" value="ECO:0007669"/>
    <property type="project" value="TreeGrafter"/>
</dbReference>
<feature type="compositionally biased region" description="Low complexity" evidence="11">
    <location>
        <begin position="371"/>
        <end position="385"/>
    </location>
</feature>
<dbReference type="RefSeq" id="XP_017566770.2">
    <property type="nucleotide sequence ID" value="XM_017711281.2"/>
</dbReference>
<dbReference type="Ensembl" id="ENSPNAT00000011262.2">
    <property type="protein sequence ID" value="ENSPNAP00000001953.2"/>
    <property type="gene ID" value="ENSPNAG00000008460.2"/>
</dbReference>
<dbReference type="InterPro" id="IPR036872">
    <property type="entry name" value="CH_dom_sf"/>
</dbReference>
<keyword evidence="15" id="KW-1185">Reference proteome</keyword>
<dbReference type="GO" id="GO:0051015">
    <property type="term" value="F:actin filament binding"/>
    <property type="evidence" value="ECO:0007669"/>
    <property type="project" value="TreeGrafter"/>
</dbReference>
<evidence type="ECO:0000259" key="13">
    <source>
        <dbReference type="PROSITE" id="PS50021"/>
    </source>
</evidence>
<keyword evidence="7" id="KW-0009">Actin-binding</keyword>
<dbReference type="GO" id="GO:0034993">
    <property type="term" value="C:meiotic nuclear membrane microtubule tethering complex"/>
    <property type="evidence" value="ECO:0007669"/>
    <property type="project" value="TreeGrafter"/>
</dbReference>
<keyword evidence="10" id="KW-0175">Coiled coil</keyword>
<evidence type="ECO:0000256" key="5">
    <source>
        <dbReference type="ARBA" id="ARBA00022989"/>
    </source>
</evidence>
<dbReference type="InterPro" id="IPR047826">
    <property type="entry name" value="CLMN_CH_second"/>
</dbReference>
<dbReference type="PANTHER" id="PTHR47535">
    <property type="entry name" value="MUSCLE-SPECIFIC PROTEIN 300 KDA, ISOFORM G"/>
    <property type="match status" value="1"/>
</dbReference>
<evidence type="ECO:0000256" key="3">
    <source>
        <dbReference type="ARBA" id="ARBA00022692"/>
    </source>
</evidence>
<reference evidence="14 15" key="1">
    <citation type="submission" date="2020-10" db="EMBL/GenBank/DDBJ databases">
        <title>Pygocentrus nattereri (red-bellied piranha) genome, fPygNat1, primary haplotype.</title>
        <authorList>
            <person name="Myers G."/>
            <person name="Meyer A."/>
            <person name="Karagic N."/>
            <person name="Pippel M."/>
            <person name="Winkler S."/>
            <person name="Tracey A."/>
            <person name="Wood J."/>
            <person name="Formenti G."/>
            <person name="Howe K."/>
            <person name="Fedrigo O."/>
            <person name="Jarvis E.D."/>
        </authorList>
    </citation>
    <scope>NUCLEOTIDE SEQUENCE [LARGE SCALE GENOMIC DNA]</scope>
</reference>
<keyword evidence="2" id="KW-0597">Phosphoprotein</keyword>
<dbReference type="SMART" id="SM00033">
    <property type="entry name" value="CH"/>
    <property type="match status" value="2"/>
</dbReference>
<evidence type="ECO:0000256" key="10">
    <source>
        <dbReference type="SAM" id="Coils"/>
    </source>
</evidence>
<feature type="region of interest" description="Disordered" evidence="11">
    <location>
        <begin position="810"/>
        <end position="846"/>
    </location>
</feature>
<keyword evidence="5 12" id="KW-1133">Transmembrane helix</keyword>
<feature type="region of interest" description="Disordered" evidence="11">
    <location>
        <begin position="351"/>
        <end position="470"/>
    </location>
</feature>
<accession>A0A3B4BQR3</accession>
<feature type="compositionally biased region" description="Polar residues" evidence="11">
    <location>
        <begin position="991"/>
        <end position="1014"/>
    </location>
</feature>
<evidence type="ECO:0000256" key="11">
    <source>
        <dbReference type="SAM" id="MobiDB-lite"/>
    </source>
</evidence>
<dbReference type="GO" id="GO:0005737">
    <property type="term" value="C:cytoplasm"/>
    <property type="evidence" value="ECO:0007669"/>
    <property type="project" value="TreeGrafter"/>
</dbReference>
<feature type="compositionally biased region" description="Polar residues" evidence="11">
    <location>
        <begin position="1043"/>
        <end position="1055"/>
    </location>
</feature>
<keyword evidence="3 12" id="KW-0812">Transmembrane</keyword>
<evidence type="ECO:0000313" key="14">
    <source>
        <dbReference type="Ensembl" id="ENSPNAP00000001953.2"/>
    </source>
</evidence>
<feature type="compositionally biased region" description="Basic and acidic residues" evidence="11">
    <location>
        <begin position="1017"/>
        <end position="1028"/>
    </location>
</feature>
<dbReference type="PANTHER" id="PTHR47535:SF9">
    <property type="entry name" value="CALPONIN-HOMOLOGY (CH) DOMAIN-CONTAINING PROTEIN"/>
    <property type="match status" value="1"/>
</dbReference>
<dbReference type="GeneTree" id="ENSGT00940000159056"/>
<feature type="compositionally biased region" description="Acidic residues" evidence="11">
    <location>
        <begin position="645"/>
        <end position="655"/>
    </location>
</feature>
<feature type="region of interest" description="Disordered" evidence="11">
    <location>
        <begin position="645"/>
        <end position="784"/>
    </location>
</feature>
<gene>
    <name evidence="14" type="primary">CLMN</name>
</gene>
<evidence type="ECO:0000256" key="7">
    <source>
        <dbReference type="ARBA" id="ARBA00023203"/>
    </source>
</evidence>
<evidence type="ECO:0000256" key="9">
    <source>
        <dbReference type="ARBA" id="ARBA00082870"/>
    </source>
</evidence>
<dbReference type="CDD" id="cd21245">
    <property type="entry name" value="CH_CLMN_rpt2"/>
    <property type="match status" value="1"/>
</dbReference>
<dbReference type="InterPro" id="IPR001589">
    <property type="entry name" value="Actinin_actin-bd_CS"/>
</dbReference>
<dbReference type="PROSITE" id="PS00019">
    <property type="entry name" value="ACTININ_1"/>
    <property type="match status" value="1"/>
</dbReference>
<evidence type="ECO:0000313" key="15">
    <source>
        <dbReference type="Proteomes" id="UP001501920"/>
    </source>
</evidence>
<dbReference type="InterPro" id="IPR001715">
    <property type="entry name" value="CH_dom"/>
</dbReference>
<feature type="transmembrane region" description="Helical" evidence="12">
    <location>
        <begin position="1201"/>
        <end position="1220"/>
    </location>
</feature>
<feature type="region of interest" description="Disordered" evidence="11">
    <location>
        <begin position="1043"/>
        <end position="1088"/>
    </location>
</feature>
<dbReference type="GeneID" id="108435439"/>
<feature type="compositionally biased region" description="Polar residues" evidence="11">
    <location>
        <begin position="527"/>
        <end position="540"/>
    </location>
</feature>
<dbReference type="OrthoDB" id="10017054at2759"/>
<dbReference type="PROSITE" id="PS00020">
    <property type="entry name" value="ACTININ_2"/>
    <property type="match status" value="1"/>
</dbReference>
<dbReference type="FunFam" id="1.10.418.10:FF:000063">
    <property type="entry name" value="Calmin"/>
    <property type="match status" value="1"/>
</dbReference>